<reference evidence="1" key="1">
    <citation type="journal article" date="2021" name="Nat. Microbiol.">
        <title>Cocultivation of an ultrasmall environmental parasitic bacterium with lytic ability against bacteria associated with wastewater foams.</title>
        <authorList>
            <person name="Batinovic S."/>
            <person name="Rose J.J.A."/>
            <person name="Ratcliffe J."/>
            <person name="Seviour R.J."/>
            <person name="Petrovski S."/>
        </authorList>
    </citation>
    <scope>NUCLEOTIDE SEQUENCE</scope>
    <source>
        <strain evidence="1">CON44</strain>
    </source>
</reference>
<dbReference type="NCBIfam" id="TIGR04338">
    <property type="entry name" value="HEXXH_Rv0185"/>
    <property type="match status" value="1"/>
</dbReference>
<sequence>MSGRDSRRAQVYEAERLVHGIFDRASSSRLVQLAGTTITLPPEARFASVDSVRDHVGRVLGMDSVAEYFGGAGVPVDVVARGGHRSAEYRRRSGGGHEIAIPDSREGRWALRELVVLHELAHHLDDSGGPAHGPGFVHTLITLVGLVLGPEAEFVYRVVFTDSGVLSRQR</sequence>
<name>A0A857KIT5_9ACTN</name>
<evidence type="ECO:0000313" key="1">
    <source>
        <dbReference type="EMBL" id="QHN38525.1"/>
    </source>
</evidence>
<protein>
    <submittedName>
        <fullName evidence="1">TIGR04338 family metallohydrolase</fullName>
    </submittedName>
</protein>
<dbReference type="EMBL" id="CP045810">
    <property type="protein sequence ID" value="QHN38525.1"/>
    <property type="molecule type" value="Genomic_DNA"/>
</dbReference>
<dbReference type="RefSeq" id="WP_005188080.1">
    <property type="nucleotide sequence ID" value="NZ_CP045804.1"/>
</dbReference>
<proteinExistence type="predicted"/>
<gene>
    <name evidence="1" type="ORF">GII30_04460</name>
</gene>
<dbReference type="InterPro" id="IPR027595">
    <property type="entry name" value="CHP04338"/>
</dbReference>
<organism evidence="1">
    <name type="scientific">Gordonia amarae</name>
    <dbReference type="NCBI Taxonomy" id="36821"/>
    <lineage>
        <taxon>Bacteria</taxon>
        <taxon>Bacillati</taxon>
        <taxon>Actinomycetota</taxon>
        <taxon>Actinomycetes</taxon>
        <taxon>Mycobacteriales</taxon>
        <taxon>Gordoniaceae</taxon>
        <taxon>Gordonia</taxon>
    </lineage>
</organism>
<dbReference type="AlphaFoldDB" id="A0A857KIT5"/>
<accession>A0A857KIT5</accession>